<feature type="transmembrane region" description="Helical" evidence="1">
    <location>
        <begin position="189"/>
        <end position="211"/>
    </location>
</feature>
<evidence type="ECO:0000313" key="2">
    <source>
        <dbReference type="EMBL" id="ACS90412.1"/>
    </source>
</evidence>
<organism evidence="2 3">
    <name type="scientific">Thermococcus sibiricus (strain DSM 12597 / MM 739)</name>
    <dbReference type="NCBI Taxonomy" id="604354"/>
    <lineage>
        <taxon>Archaea</taxon>
        <taxon>Methanobacteriati</taxon>
        <taxon>Methanobacteriota</taxon>
        <taxon>Thermococci</taxon>
        <taxon>Thermococcales</taxon>
        <taxon>Thermococcaceae</taxon>
        <taxon>Thermococcus</taxon>
    </lineage>
</organism>
<gene>
    <name evidence="2" type="ordered locus">TSIB_1360</name>
</gene>
<keyword evidence="3" id="KW-1185">Reference proteome</keyword>
<keyword evidence="1" id="KW-0812">Transmembrane</keyword>
<dbReference type="EMBL" id="CP001463">
    <property type="protein sequence ID" value="ACS90412.1"/>
    <property type="molecule type" value="Genomic_DNA"/>
</dbReference>
<accession>C6A467</accession>
<evidence type="ECO:0000313" key="3">
    <source>
        <dbReference type="Proteomes" id="UP000009079"/>
    </source>
</evidence>
<reference evidence="2 3" key="1">
    <citation type="journal article" date="2009" name="Appl. Environ. Microbiol.">
        <title>Metabolic versatility and indigenous origin of the archaeon Thermococcus sibiricus, isolated from a siberian oil reservoir, as revealed by genome analysis.</title>
        <authorList>
            <person name="Mardanov A.V."/>
            <person name="Ravin N.V."/>
            <person name="Svetlitchnyi V.A."/>
            <person name="Beletsky A.V."/>
            <person name="Miroshnichenko M.L."/>
            <person name="Bonch-Osmolovskaya E.A."/>
            <person name="Skryabin K.G."/>
        </authorList>
    </citation>
    <scope>NUCLEOTIDE SEQUENCE [LARGE SCALE GENOMIC DNA]</scope>
    <source>
        <strain evidence="3">DSM 12597 / MM 739</strain>
    </source>
</reference>
<dbReference type="RefSeq" id="WP_015849630.1">
    <property type="nucleotide sequence ID" value="NC_012883.1"/>
</dbReference>
<dbReference type="KEGG" id="tsi:TSIB_1360"/>
<dbReference type="AlphaFoldDB" id="C6A467"/>
<protein>
    <submittedName>
        <fullName evidence="2">Uncharacterized protein</fullName>
    </submittedName>
</protein>
<feature type="transmembrane region" description="Helical" evidence="1">
    <location>
        <begin position="23"/>
        <end position="42"/>
    </location>
</feature>
<dbReference type="GeneID" id="8096362"/>
<dbReference type="HOGENOM" id="CLU_082327_0_0_2"/>
<feature type="transmembrane region" description="Helical" evidence="1">
    <location>
        <begin position="86"/>
        <end position="110"/>
    </location>
</feature>
<feature type="transmembrane region" description="Helical" evidence="1">
    <location>
        <begin position="158"/>
        <end position="183"/>
    </location>
</feature>
<proteinExistence type="predicted"/>
<dbReference type="Proteomes" id="UP000009079">
    <property type="component" value="Chromosome"/>
</dbReference>
<dbReference type="OrthoDB" id="101940at2157"/>
<name>C6A467_THESM</name>
<feature type="transmembrane region" description="Helical" evidence="1">
    <location>
        <begin position="130"/>
        <end position="151"/>
    </location>
</feature>
<keyword evidence="1" id="KW-0472">Membrane</keyword>
<dbReference type="eggNOG" id="arCOG05815">
    <property type="taxonomic scope" value="Archaea"/>
</dbReference>
<keyword evidence="1" id="KW-1133">Transmembrane helix</keyword>
<feature type="transmembrane region" description="Helical" evidence="1">
    <location>
        <begin position="218"/>
        <end position="244"/>
    </location>
</feature>
<feature type="transmembrane region" description="Helical" evidence="1">
    <location>
        <begin position="264"/>
        <end position="283"/>
    </location>
</feature>
<evidence type="ECO:0000256" key="1">
    <source>
        <dbReference type="SAM" id="Phobius"/>
    </source>
</evidence>
<sequence>MVFVGAVNAFARGIITITKNPRLLLIPLIISLLLSPLSAYLLKEVPVFQGFSEGTLSPENGSIIFEEYGGGLSEEAINEMVEFLKFLVIFVLISLLLQALSEYAVIKGALMAENNQKYTLVDLLYEGVYHAFQVFLVNLVVAILSAGVLLLPVFFFGILMALTGVSALVVLLLAVEIPLALLLMSASSMAVPIYVITNSIGASLSCFSIAFKNKLSSIGFAALLLVSIFLLLAIPASFIGLLFLGRTDFMANLVSNILQAPFQAVMQALIAIGGLMLYLELIAKRKSFEEEITEEFGI</sequence>